<dbReference type="Pfam" id="PF11915">
    <property type="entry name" value="DUF3433"/>
    <property type="match status" value="2"/>
</dbReference>
<dbReference type="EMBL" id="JAUKUD010000002">
    <property type="protein sequence ID" value="KAK0751281.1"/>
    <property type="molecule type" value="Genomic_DNA"/>
</dbReference>
<feature type="compositionally biased region" description="Low complexity" evidence="1">
    <location>
        <begin position="24"/>
        <end position="40"/>
    </location>
</feature>
<feature type="transmembrane region" description="Helical" evidence="2">
    <location>
        <begin position="159"/>
        <end position="181"/>
    </location>
</feature>
<sequence length="1318" mass="141783">MEAQSPAASEGAVRVASPDATQLEESAVASEAETVVSPSSGPSPLASTEDPCDELQVEQTTDARGSPSGATADRIQAQAPAASEAATSPAPPQPTQTAAITGSADTPPAPPAASAHPTNAQNLPVEPGSDVPDTPPTATSPPETTPYGSWRPGYLRKSALFAFCCIFLALLAAVEAIYLASESRNGLEEANESLSWLWTFSPTVALTILASLWFRVTYQAMRYTPWIRLARWEAESPGAPENKAPRSASRTLLVDYPNMSPPKAVWKAVRGRDHLVTAALVVSFVIYIMITISTGLINSEPRQFSEAISVLVEDQLTAAGRDDGSSSAPMVAINGMVALNMTVPHGHTRRHAFQWFVPNQDAANKTFSAVEVTVGAASVDVQCEVASLDNPMEPSVPDTLFLRFNSSYCGSRRYIVENQAQNSEPVPQGTSYFWVYDDRAACQNNRKGIFLAAVIAVDRKGDNLTYISSSRVMCSVGLALGNATVRISEDGQPDIVSFSMGPREADTDVLSEIQTHRLDNIRYGSDLQANTGPEYMGNLQLSPFRVGASLRSGGPPTVTALLEHSTLEEVVAAWTQHFGTLLLHYNHRSPHQQMVAGQAFVSRNRLVVNKNIAHGMAGGFALMALMAAWMVFQAPPSKGFLPRDPDTISGCAVLLSRSSNVLNILHGTGHKPLKDITKQISGTYRTVIRPSSDKGLSPSFFLRKDGPEPFGITETGGGQRAQASGFRSWSPLGLRRPVRCVGLVAMFGIGATALGLLYRSNRDRGFFNTGDDSNIQYLWTVLPTLVMEALTIYVKSSDFSIRALAPFTALQSRRDNFERALAVSYTNELGPATIYKAVRRGNWTVVLSKVMAILCTLLPIVTNALFSVENLEVEMGVQIQQQTWFGSGDYETISWEAPAFVADILLRPDVNSTFPPWSYEEWAFHVHTPVGNDVRSAEGMNMSVRARLAAVTIDLTCELSVTPGPIEATNGIQLEVGGRNMSCFGGFSCRKHRYFGGSIGGNDQSSACGTATGFISGLPPTNYVWGRCAGDAVDFIAHLVCNETAVEQDFDATLSGTDLGLDTALQPPTPLANTTRPYSFHGKINDLYGGLFPGDNNVVESPAGAYLDRFFRSLVTRTSAMPLSHLDSPSNSDAVIAAIKRQHGILRAQTLNYDGRSKMAFTRALRLAFANDTGGAGSNHTRAQYPPFTASQPTPQAATLRHSPNRLVQSATATYVILAVLALVIVLDGASIVTTREVRMPKSPGGIAAIASLLADSTIFKHLPPEGVEWMGDEELAGHFRGRGVTFKMDWFGGRNGGRLGMVEVMVIRRMVGGMEAS</sequence>
<keyword evidence="2" id="KW-0472">Membrane</keyword>
<name>A0AA40F5L9_9PEZI</name>
<reference evidence="3" key="1">
    <citation type="submission" date="2023-06" db="EMBL/GenBank/DDBJ databases">
        <title>Genome-scale phylogeny and comparative genomics of the fungal order Sordariales.</title>
        <authorList>
            <consortium name="Lawrence Berkeley National Laboratory"/>
            <person name="Hensen N."/>
            <person name="Bonometti L."/>
            <person name="Westerberg I."/>
            <person name="Brannstrom I.O."/>
            <person name="Guillou S."/>
            <person name="Cros-Aarteil S."/>
            <person name="Calhoun S."/>
            <person name="Haridas S."/>
            <person name="Kuo A."/>
            <person name="Mondo S."/>
            <person name="Pangilinan J."/>
            <person name="Riley R."/>
            <person name="LaButti K."/>
            <person name="Andreopoulos B."/>
            <person name="Lipzen A."/>
            <person name="Chen C."/>
            <person name="Yanf M."/>
            <person name="Daum C."/>
            <person name="Ng V."/>
            <person name="Clum A."/>
            <person name="Steindorff A."/>
            <person name="Ohm R."/>
            <person name="Martin F."/>
            <person name="Silar P."/>
            <person name="Natvig D."/>
            <person name="Lalanne C."/>
            <person name="Gautier V."/>
            <person name="Ament-velasquez S.L."/>
            <person name="Kruys A."/>
            <person name="Hutchinson M.I."/>
            <person name="Powell A.J."/>
            <person name="Barry K."/>
            <person name="Miller A.N."/>
            <person name="Grigoriev I.V."/>
            <person name="Debuchy R."/>
            <person name="Gladieux P."/>
            <person name="Thoren M.H."/>
            <person name="Johannesson H."/>
        </authorList>
    </citation>
    <scope>NUCLEOTIDE SEQUENCE</scope>
    <source>
        <strain evidence="3">SMH3187-1</strain>
    </source>
</reference>
<evidence type="ECO:0000313" key="4">
    <source>
        <dbReference type="Proteomes" id="UP001172155"/>
    </source>
</evidence>
<keyword evidence="2" id="KW-0812">Transmembrane</keyword>
<evidence type="ECO:0000256" key="1">
    <source>
        <dbReference type="SAM" id="MobiDB-lite"/>
    </source>
</evidence>
<gene>
    <name evidence="3" type="ORF">B0T18DRAFT_485912</name>
</gene>
<proteinExistence type="predicted"/>
<evidence type="ECO:0000256" key="2">
    <source>
        <dbReference type="SAM" id="Phobius"/>
    </source>
</evidence>
<accession>A0AA40F5L9</accession>
<protein>
    <submittedName>
        <fullName evidence="3">Uncharacterized protein</fullName>
    </submittedName>
</protein>
<feature type="transmembrane region" description="Helical" evidence="2">
    <location>
        <begin position="737"/>
        <end position="757"/>
    </location>
</feature>
<keyword evidence="2" id="KW-1133">Transmembrane helix</keyword>
<dbReference type="PANTHER" id="PTHR37544:SF1">
    <property type="entry name" value="PHOSPHORIBOSYLAMINOIMIDAZOLE-SUCCINOCARBOXAMIDE SYNTHASE"/>
    <property type="match status" value="1"/>
</dbReference>
<feature type="transmembrane region" description="Helical" evidence="2">
    <location>
        <begin position="193"/>
        <end position="214"/>
    </location>
</feature>
<feature type="compositionally biased region" description="Low complexity" evidence="1">
    <location>
        <begin position="75"/>
        <end position="88"/>
    </location>
</feature>
<organism evidence="3 4">
    <name type="scientific">Schizothecium vesticola</name>
    <dbReference type="NCBI Taxonomy" id="314040"/>
    <lineage>
        <taxon>Eukaryota</taxon>
        <taxon>Fungi</taxon>
        <taxon>Dikarya</taxon>
        <taxon>Ascomycota</taxon>
        <taxon>Pezizomycotina</taxon>
        <taxon>Sordariomycetes</taxon>
        <taxon>Sordariomycetidae</taxon>
        <taxon>Sordariales</taxon>
        <taxon>Schizotheciaceae</taxon>
        <taxon>Schizothecium</taxon>
    </lineage>
</organism>
<feature type="compositionally biased region" description="Low complexity" evidence="1">
    <location>
        <begin position="95"/>
        <end position="118"/>
    </location>
</feature>
<feature type="transmembrane region" description="Helical" evidence="2">
    <location>
        <begin position="275"/>
        <end position="297"/>
    </location>
</feature>
<dbReference type="Proteomes" id="UP001172155">
    <property type="component" value="Unassembled WGS sequence"/>
</dbReference>
<feature type="transmembrane region" description="Helical" evidence="2">
    <location>
        <begin position="1213"/>
        <end position="1233"/>
    </location>
</feature>
<evidence type="ECO:0000313" key="3">
    <source>
        <dbReference type="EMBL" id="KAK0751281.1"/>
    </source>
</evidence>
<feature type="region of interest" description="Disordered" evidence="1">
    <location>
        <begin position="1"/>
        <end position="149"/>
    </location>
</feature>
<comment type="caution">
    <text evidence="3">The sequence shown here is derived from an EMBL/GenBank/DDBJ whole genome shotgun (WGS) entry which is preliminary data.</text>
</comment>
<keyword evidence="4" id="KW-1185">Reference proteome</keyword>
<feature type="transmembrane region" description="Helical" evidence="2">
    <location>
        <begin position="846"/>
        <end position="866"/>
    </location>
</feature>
<dbReference type="PANTHER" id="PTHR37544">
    <property type="entry name" value="SPRAY-RELATED"/>
    <property type="match status" value="1"/>
</dbReference>
<dbReference type="InterPro" id="IPR021840">
    <property type="entry name" value="DUF3433"/>
</dbReference>